<sequence>MGGGPEVSETIENQYSTGLSRSSIERALLDAGKDLDDLAPADLGALEDFHTMGRFATAQLLELTAITGDSRVLDAGSGIGGTARYLADHYGCAVTAVDLTGEYCDTHRWLNRLVGLDDSITVRQGDVTALPLPHGSVDVVVSQHVQMNVADKARLYGEARRVLTPGGRLALWDLTIDDGRALDFPLPWADVPARSHLVTPDELRTLVTSAGFAVQHWDDLTETASSIMQALLAQPPQPLGLHAFVTDFVRKAENLTRALADGRLRAIQGVAHAIGP</sequence>
<evidence type="ECO:0000256" key="1">
    <source>
        <dbReference type="ARBA" id="ARBA00022679"/>
    </source>
</evidence>
<keyword evidence="1 3" id="KW-0808">Transferase</keyword>
<dbReference type="SUPFAM" id="SSF53335">
    <property type="entry name" value="S-adenosyl-L-methionine-dependent methyltransferases"/>
    <property type="match status" value="1"/>
</dbReference>
<dbReference type="InterPro" id="IPR013216">
    <property type="entry name" value="Methyltransf_11"/>
</dbReference>
<evidence type="ECO:0000313" key="3">
    <source>
        <dbReference type="EMBL" id="OBI42665.1"/>
    </source>
</evidence>
<dbReference type="Pfam" id="PF08241">
    <property type="entry name" value="Methyltransf_11"/>
    <property type="match status" value="1"/>
</dbReference>
<gene>
    <name evidence="3" type="ORF">A5708_20515</name>
</gene>
<comment type="caution">
    <text evidence="3">The sequence shown here is derived from an EMBL/GenBank/DDBJ whole genome shotgun (WGS) entry which is preliminary data.</text>
</comment>
<evidence type="ECO:0000313" key="4">
    <source>
        <dbReference type="Proteomes" id="UP000091846"/>
    </source>
</evidence>
<feature type="domain" description="Methyltransferase type 11" evidence="2">
    <location>
        <begin position="73"/>
        <end position="170"/>
    </location>
</feature>
<dbReference type="PANTHER" id="PTHR44068">
    <property type="entry name" value="ZGC:194242"/>
    <property type="match status" value="1"/>
</dbReference>
<keyword evidence="3" id="KW-0489">Methyltransferase</keyword>
<dbReference type="PANTHER" id="PTHR44068:SF11">
    <property type="entry name" value="GERANYL DIPHOSPHATE 2-C-METHYLTRANSFERASE"/>
    <property type="match status" value="1"/>
</dbReference>
<dbReference type="GO" id="GO:0032259">
    <property type="term" value="P:methylation"/>
    <property type="evidence" value="ECO:0007669"/>
    <property type="project" value="UniProtKB-KW"/>
</dbReference>
<accession>A0A1A2YXB8</accession>
<name>A0A1A2YXB8_9MYCO</name>
<reference evidence="3 4" key="1">
    <citation type="submission" date="2016-06" db="EMBL/GenBank/DDBJ databases">
        <authorList>
            <person name="Kjaerup R.B."/>
            <person name="Dalgaard T.S."/>
            <person name="Juul-Madsen H.R."/>
        </authorList>
    </citation>
    <scope>NUCLEOTIDE SEQUENCE [LARGE SCALE GENOMIC DNA]</scope>
    <source>
        <strain evidence="3 4">E1334</strain>
    </source>
</reference>
<dbReference type="Proteomes" id="UP000091846">
    <property type="component" value="Unassembled WGS sequence"/>
</dbReference>
<proteinExistence type="predicted"/>
<evidence type="ECO:0000259" key="2">
    <source>
        <dbReference type="Pfam" id="PF08241"/>
    </source>
</evidence>
<protein>
    <submittedName>
        <fullName evidence="3">SAM-dependent methyltransferase</fullName>
    </submittedName>
</protein>
<dbReference type="Gene3D" id="3.40.50.150">
    <property type="entry name" value="Vaccinia Virus protein VP39"/>
    <property type="match status" value="1"/>
</dbReference>
<dbReference type="GO" id="GO:0008757">
    <property type="term" value="F:S-adenosylmethionine-dependent methyltransferase activity"/>
    <property type="evidence" value="ECO:0007669"/>
    <property type="project" value="InterPro"/>
</dbReference>
<dbReference type="InterPro" id="IPR050447">
    <property type="entry name" value="Erg6_SMT_methyltransf"/>
</dbReference>
<dbReference type="EMBL" id="LZKI01000072">
    <property type="protein sequence ID" value="OBI42665.1"/>
    <property type="molecule type" value="Genomic_DNA"/>
</dbReference>
<dbReference type="CDD" id="cd02440">
    <property type="entry name" value="AdoMet_MTases"/>
    <property type="match status" value="1"/>
</dbReference>
<dbReference type="InterPro" id="IPR029063">
    <property type="entry name" value="SAM-dependent_MTases_sf"/>
</dbReference>
<dbReference type="AlphaFoldDB" id="A0A1A2YXB8"/>
<organism evidence="3 4">
    <name type="scientific">Mycobacterium colombiense</name>
    <dbReference type="NCBI Taxonomy" id="339268"/>
    <lineage>
        <taxon>Bacteria</taxon>
        <taxon>Bacillati</taxon>
        <taxon>Actinomycetota</taxon>
        <taxon>Actinomycetes</taxon>
        <taxon>Mycobacteriales</taxon>
        <taxon>Mycobacteriaceae</taxon>
        <taxon>Mycobacterium</taxon>
        <taxon>Mycobacterium avium complex (MAC)</taxon>
    </lineage>
</organism>